<dbReference type="InterPro" id="IPR012328">
    <property type="entry name" value="Chalcone/stilbene_synt_C"/>
</dbReference>
<dbReference type="OrthoDB" id="329835at2759"/>
<evidence type="ECO:0000256" key="2">
    <source>
        <dbReference type="PIRSR" id="PIRSR000451-1"/>
    </source>
</evidence>
<evidence type="ECO:0000259" key="4">
    <source>
        <dbReference type="Pfam" id="PF00195"/>
    </source>
</evidence>
<dbReference type="InterPro" id="IPR001099">
    <property type="entry name" value="Chalcone/stilbene_synt_N"/>
</dbReference>
<dbReference type="PIRSF" id="PIRSF000451">
    <property type="entry name" value="PKS_III"/>
    <property type="match status" value="1"/>
</dbReference>
<feature type="active site" description="Acyl-thioester intermediate" evidence="2">
    <location>
        <position position="144"/>
    </location>
</feature>
<comment type="similarity">
    <text evidence="1 3">Belongs to the thiolase-like superfamily. Chalcone/stilbene synthases family.</text>
</comment>
<evidence type="ECO:0000313" key="6">
    <source>
        <dbReference type="EMBL" id="TVU09180.1"/>
    </source>
</evidence>
<accession>A0A5J9TCP1</accession>
<keyword evidence="3" id="KW-0808">Transferase</keyword>
<dbReference type="InterPro" id="IPR016039">
    <property type="entry name" value="Thiolase-like"/>
</dbReference>
<dbReference type="Gramene" id="TVU09180">
    <property type="protein sequence ID" value="TVU09180"/>
    <property type="gene ID" value="EJB05_42626"/>
</dbReference>
<evidence type="ECO:0008006" key="8">
    <source>
        <dbReference type="Google" id="ProtNLM"/>
    </source>
</evidence>
<dbReference type="PANTHER" id="PTHR11877:SF80">
    <property type="entry name" value="CHALCONE SYNTHASE 1"/>
    <property type="match status" value="1"/>
</dbReference>
<dbReference type="Pfam" id="PF02797">
    <property type="entry name" value="Chal_sti_synt_C"/>
    <property type="match status" value="1"/>
</dbReference>
<feature type="non-terminal residue" evidence="6">
    <location>
        <position position="1"/>
    </location>
</feature>
<name>A0A5J9TCP1_9POAL</name>
<dbReference type="FunFam" id="3.40.47.10:FF:000014">
    <property type="entry name" value="Chalcone synthase 1"/>
    <property type="match status" value="1"/>
</dbReference>
<dbReference type="GO" id="GO:0016747">
    <property type="term" value="F:acyltransferase activity, transferring groups other than amino-acyl groups"/>
    <property type="evidence" value="ECO:0007669"/>
    <property type="project" value="InterPro"/>
</dbReference>
<evidence type="ECO:0000256" key="3">
    <source>
        <dbReference type="RuleBase" id="RU003633"/>
    </source>
</evidence>
<dbReference type="Proteomes" id="UP000324897">
    <property type="component" value="Chromosome 3"/>
</dbReference>
<comment type="caution">
    <text evidence="6">The sequence shown here is derived from an EMBL/GenBank/DDBJ whole genome shotgun (WGS) entry which is preliminary data.</text>
</comment>
<sequence length="378" mass="40623">MDTEHRRATGKASILAIGTANPSNVMLQSDFPDFYFRVSKSDKVKEELKDRFRRLCEKSGVRKRHFYIDEELLDKSKDLIAPKISELGAAAAAAAIKEWGRPAGDITHLIVGCTSGGSDMPGADYYIARLPTSVSRLGVYHQACVVGASTLRLAENNAGARVLLVCVEVSIMVFRGAADDEANQPDLREIATQAFVADGASAVVVGVTDQDAEKPLFEIVRSRQLTLPGTGDAMRAHIRENGLTVNLTKEVTDMFASNVEAALRGLLAAAGSNSGGEFLTDDWNALFWAMHYPGGRLVLDKVEAALGLEPAKMRASREVLAEYGNMGSASVWFILDGIRRWSAANGCGTTGEGCEWGVLCGFGPGLTLDQVLLRAARV</sequence>
<dbReference type="CDD" id="cd00831">
    <property type="entry name" value="CHS_like"/>
    <property type="match status" value="1"/>
</dbReference>
<dbReference type="EMBL" id="RWGY01000039">
    <property type="protein sequence ID" value="TVU09180.1"/>
    <property type="molecule type" value="Genomic_DNA"/>
</dbReference>
<dbReference type="Gene3D" id="3.40.47.10">
    <property type="match status" value="2"/>
</dbReference>
<organism evidence="6 7">
    <name type="scientific">Eragrostis curvula</name>
    <name type="common">weeping love grass</name>
    <dbReference type="NCBI Taxonomy" id="38414"/>
    <lineage>
        <taxon>Eukaryota</taxon>
        <taxon>Viridiplantae</taxon>
        <taxon>Streptophyta</taxon>
        <taxon>Embryophyta</taxon>
        <taxon>Tracheophyta</taxon>
        <taxon>Spermatophyta</taxon>
        <taxon>Magnoliopsida</taxon>
        <taxon>Liliopsida</taxon>
        <taxon>Poales</taxon>
        <taxon>Poaceae</taxon>
        <taxon>PACMAD clade</taxon>
        <taxon>Chloridoideae</taxon>
        <taxon>Eragrostideae</taxon>
        <taxon>Eragrostidinae</taxon>
        <taxon>Eragrostis</taxon>
    </lineage>
</organism>
<feature type="domain" description="Chalcone/stilbene synthase C-terminal" evidence="5">
    <location>
        <begin position="218"/>
        <end position="375"/>
    </location>
</feature>
<reference evidence="6 7" key="1">
    <citation type="journal article" date="2019" name="Sci. Rep.">
        <title>A high-quality genome of Eragrostis curvula grass provides insights into Poaceae evolution and supports new strategies to enhance forage quality.</title>
        <authorList>
            <person name="Carballo J."/>
            <person name="Santos B.A.C.M."/>
            <person name="Zappacosta D."/>
            <person name="Garbus I."/>
            <person name="Selva J.P."/>
            <person name="Gallo C.A."/>
            <person name="Diaz A."/>
            <person name="Albertini E."/>
            <person name="Caccamo M."/>
            <person name="Echenique V."/>
        </authorList>
    </citation>
    <scope>NUCLEOTIDE SEQUENCE [LARGE SCALE GENOMIC DNA]</scope>
    <source>
        <strain evidence="7">cv. Victoria</strain>
        <tissue evidence="6">Leaf</tissue>
    </source>
</reference>
<keyword evidence="7" id="KW-1185">Reference proteome</keyword>
<evidence type="ECO:0000313" key="7">
    <source>
        <dbReference type="Proteomes" id="UP000324897"/>
    </source>
</evidence>
<dbReference type="GO" id="GO:0030639">
    <property type="term" value="P:polyketide biosynthetic process"/>
    <property type="evidence" value="ECO:0007669"/>
    <property type="project" value="TreeGrafter"/>
</dbReference>
<feature type="domain" description="Chalcone/stilbene synthase N-terminal" evidence="4">
    <location>
        <begin position="4"/>
        <end position="207"/>
    </location>
</feature>
<proteinExistence type="inferred from homology"/>
<dbReference type="Pfam" id="PF00195">
    <property type="entry name" value="Chal_sti_synt_N"/>
    <property type="match status" value="1"/>
</dbReference>
<dbReference type="PANTHER" id="PTHR11877">
    <property type="entry name" value="HYDROXYMETHYLGLUTARYL-COA SYNTHASE"/>
    <property type="match status" value="1"/>
</dbReference>
<evidence type="ECO:0000256" key="1">
    <source>
        <dbReference type="ARBA" id="ARBA00005531"/>
    </source>
</evidence>
<keyword evidence="3" id="KW-0012">Acyltransferase</keyword>
<dbReference type="InterPro" id="IPR011141">
    <property type="entry name" value="Polyketide_synthase_type-III"/>
</dbReference>
<dbReference type="AlphaFoldDB" id="A0A5J9TCP1"/>
<gene>
    <name evidence="6" type="ORF">EJB05_42626</name>
</gene>
<evidence type="ECO:0000259" key="5">
    <source>
        <dbReference type="Pfam" id="PF02797"/>
    </source>
</evidence>
<dbReference type="SUPFAM" id="SSF53901">
    <property type="entry name" value="Thiolase-like"/>
    <property type="match status" value="2"/>
</dbReference>
<protein>
    <recommendedName>
        <fullName evidence="8">Chalcone synthase</fullName>
    </recommendedName>
</protein>